<dbReference type="RefSeq" id="WP_051774918.1">
    <property type="nucleotide sequence ID" value="NZ_HG315671.1"/>
</dbReference>
<dbReference type="eggNOG" id="COG1216">
    <property type="taxonomic scope" value="Bacteria"/>
</dbReference>
<dbReference type="InterPro" id="IPR029044">
    <property type="entry name" value="Nucleotide-diphossugar_trans"/>
</dbReference>
<dbReference type="PANTHER" id="PTHR43685:SF2">
    <property type="entry name" value="GLYCOSYLTRANSFERASE 2-LIKE DOMAIN-CONTAINING PROTEIN"/>
    <property type="match status" value="1"/>
</dbReference>
<feature type="domain" description="Glycosyltransferase 2-like" evidence="2">
    <location>
        <begin position="8"/>
        <end position="114"/>
    </location>
</feature>
<dbReference type="Pfam" id="PF00535">
    <property type="entry name" value="Glycos_transf_2"/>
    <property type="match status" value="1"/>
</dbReference>
<dbReference type="PANTHER" id="PTHR43685">
    <property type="entry name" value="GLYCOSYLTRANSFERASE"/>
    <property type="match status" value="1"/>
</dbReference>
<gene>
    <name evidence="3" type="ORF">BN863_35070</name>
</gene>
<protein>
    <submittedName>
        <fullName evidence="3">Glycosyltransferase (GT2)</fullName>
    </submittedName>
</protein>
<dbReference type="EMBL" id="HG315671">
    <property type="protein sequence ID" value="CDF81219.1"/>
    <property type="molecule type" value="Genomic_DNA"/>
</dbReference>
<dbReference type="PATRIC" id="fig|1347342.6.peg.3538"/>
<feature type="transmembrane region" description="Helical" evidence="1">
    <location>
        <begin position="282"/>
        <end position="301"/>
    </location>
</feature>
<organism evidence="3 4">
    <name type="scientific">Formosa agariphila (strain DSM 15362 / KCTC 12365 / LMG 23005 / KMM 3901 / M-2Alg 35-1)</name>
    <dbReference type="NCBI Taxonomy" id="1347342"/>
    <lineage>
        <taxon>Bacteria</taxon>
        <taxon>Pseudomonadati</taxon>
        <taxon>Bacteroidota</taxon>
        <taxon>Flavobacteriia</taxon>
        <taxon>Flavobacteriales</taxon>
        <taxon>Flavobacteriaceae</taxon>
        <taxon>Formosa</taxon>
    </lineage>
</organism>
<dbReference type="InterPro" id="IPR050834">
    <property type="entry name" value="Glycosyltransf_2"/>
</dbReference>
<keyword evidence="1" id="KW-1133">Transmembrane helix</keyword>
<dbReference type="InterPro" id="IPR001173">
    <property type="entry name" value="Glyco_trans_2-like"/>
</dbReference>
<sequence>MNSKMKVTVVTVTYGNRFTFLKEVIDSSLSQLVDEIIIVSNGSDEYSINQIRNLVAVNTSIKLIDLKENTGSANGFYQGLNEAYNTGAEFIWILDDDNKPKANALSELKLFWQSNTNLKKNNTALLSYRLDRELYKKAIQSKDPFKMLGSQNSFLGFNILDKFSQKETTPLDTSINYGEVSVAPYGGLFFHRKLIDTIGLPDINYYLYGDDYDYSYRISKNKGKIYLVLSSVLEDLEKSFHLKSSQKRLLSNRFIKTDSKNKIFYAVRNGIKFEQNFVDNKVVYILNAIIYLVLTFVILLFNYKHFWKLKYVLKGVMASIK</sequence>
<keyword evidence="4" id="KW-1185">Reference proteome</keyword>
<accession>T2KSD3</accession>
<dbReference type="Proteomes" id="UP000016160">
    <property type="component" value="Chromosome"/>
</dbReference>
<keyword evidence="3" id="KW-0808">Transferase</keyword>
<dbReference type="AlphaFoldDB" id="T2KSD3"/>
<name>T2KSD3_FORAG</name>
<dbReference type="STRING" id="1347342.BN863_35070"/>
<proteinExistence type="predicted"/>
<dbReference type="SUPFAM" id="SSF53448">
    <property type="entry name" value="Nucleotide-diphospho-sugar transferases"/>
    <property type="match status" value="1"/>
</dbReference>
<dbReference type="Gene3D" id="3.90.550.10">
    <property type="entry name" value="Spore Coat Polysaccharide Biosynthesis Protein SpsA, Chain A"/>
    <property type="match status" value="1"/>
</dbReference>
<evidence type="ECO:0000259" key="2">
    <source>
        <dbReference type="Pfam" id="PF00535"/>
    </source>
</evidence>
<dbReference type="HOGENOM" id="CLU_023845_2_0_10"/>
<evidence type="ECO:0000313" key="3">
    <source>
        <dbReference type="EMBL" id="CDF81219.1"/>
    </source>
</evidence>
<reference evidence="3 4" key="1">
    <citation type="journal article" date="2013" name="Appl. Environ. Microbiol.">
        <title>The genome of the alga-associated marine flavobacterium Formosa agariphila KMM 3901T reveals a broad potential for degradation of algal polysaccharides.</title>
        <authorList>
            <person name="Mann A.J."/>
            <person name="Hahnke R.L."/>
            <person name="Huang S."/>
            <person name="Werner J."/>
            <person name="Xing P."/>
            <person name="Barbeyron T."/>
            <person name="Huettel B."/>
            <person name="Stueber K."/>
            <person name="Reinhardt R."/>
            <person name="Harder J."/>
            <person name="Gloeckner F.O."/>
            <person name="Amann R.I."/>
            <person name="Teeling H."/>
        </authorList>
    </citation>
    <scope>NUCLEOTIDE SEQUENCE [LARGE SCALE GENOMIC DNA]</scope>
    <source>
        <strain evidence="4">DSM 15362 / KCTC 12365 / LMG 23005 / KMM 3901</strain>
    </source>
</reference>
<keyword evidence="1" id="KW-0812">Transmembrane</keyword>
<evidence type="ECO:0000256" key="1">
    <source>
        <dbReference type="SAM" id="Phobius"/>
    </source>
</evidence>
<keyword evidence="1" id="KW-0472">Membrane</keyword>
<evidence type="ECO:0000313" key="4">
    <source>
        <dbReference type="Proteomes" id="UP000016160"/>
    </source>
</evidence>
<dbReference type="OrthoDB" id="9771846at2"/>
<dbReference type="GO" id="GO:0016740">
    <property type="term" value="F:transferase activity"/>
    <property type="evidence" value="ECO:0007669"/>
    <property type="project" value="UniProtKB-KW"/>
</dbReference>